<feature type="compositionally biased region" description="Basic and acidic residues" evidence="8">
    <location>
        <begin position="457"/>
        <end position="481"/>
    </location>
</feature>
<evidence type="ECO:0000256" key="2">
    <source>
        <dbReference type="ARBA" id="ARBA00004496"/>
    </source>
</evidence>
<keyword evidence="11" id="KW-1185">Reference proteome</keyword>
<dbReference type="InParanoid" id="B7G9D5"/>
<feature type="compositionally biased region" description="Basic and acidic residues" evidence="8">
    <location>
        <begin position="540"/>
        <end position="558"/>
    </location>
</feature>
<feature type="domain" description="WW" evidence="9">
    <location>
        <begin position="1622"/>
        <end position="1656"/>
    </location>
</feature>
<reference evidence="10 11" key="1">
    <citation type="journal article" date="2008" name="Nature">
        <title>The Phaeodactylum genome reveals the evolutionary history of diatom genomes.</title>
        <authorList>
            <person name="Bowler C."/>
            <person name="Allen A.E."/>
            <person name="Badger J.H."/>
            <person name="Grimwood J."/>
            <person name="Jabbari K."/>
            <person name="Kuo A."/>
            <person name="Maheswari U."/>
            <person name="Martens C."/>
            <person name="Maumus F."/>
            <person name="Otillar R.P."/>
            <person name="Rayko E."/>
            <person name="Salamov A."/>
            <person name="Vandepoele K."/>
            <person name="Beszteri B."/>
            <person name="Gruber A."/>
            <person name="Heijde M."/>
            <person name="Katinka M."/>
            <person name="Mock T."/>
            <person name="Valentin K."/>
            <person name="Verret F."/>
            <person name="Berges J.A."/>
            <person name="Brownlee C."/>
            <person name="Cadoret J.P."/>
            <person name="Chiovitti A."/>
            <person name="Choi C.J."/>
            <person name="Coesel S."/>
            <person name="De Martino A."/>
            <person name="Detter J.C."/>
            <person name="Durkin C."/>
            <person name="Falciatore A."/>
            <person name="Fournet J."/>
            <person name="Haruta M."/>
            <person name="Huysman M.J."/>
            <person name="Jenkins B.D."/>
            <person name="Jiroutova K."/>
            <person name="Jorgensen R.E."/>
            <person name="Joubert Y."/>
            <person name="Kaplan A."/>
            <person name="Kroger N."/>
            <person name="Kroth P.G."/>
            <person name="La Roche J."/>
            <person name="Lindquist E."/>
            <person name="Lommer M."/>
            <person name="Martin-Jezequel V."/>
            <person name="Lopez P.J."/>
            <person name="Lucas S."/>
            <person name="Mangogna M."/>
            <person name="McGinnis K."/>
            <person name="Medlin L.K."/>
            <person name="Montsant A."/>
            <person name="Oudot-Le Secq M.P."/>
            <person name="Napoli C."/>
            <person name="Obornik M."/>
            <person name="Parker M.S."/>
            <person name="Petit J.L."/>
            <person name="Porcel B.M."/>
            <person name="Poulsen N."/>
            <person name="Robison M."/>
            <person name="Rychlewski L."/>
            <person name="Rynearson T.A."/>
            <person name="Schmutz J."/>
            <person name="Shapiro H."/>
            <person name="Siaut M."/>
            <person name="Stanley M."/>
            <person name="Sussman M.R."/>
            <person name="Taylor A.R."/>
            <person name="Vardi A."/>
            <person name="von Dassow P."/>
            <person name="Vyverman W."/>
            <person name="Willis A."/>
            <person name="Wyrwicz L.S."/>
            <person name="Rokhsar D.S."/>
            <person name="Weissenbach J."/>
            <person name="Armbrust E.V."/>
            <person name="Green B.R."/>
            <person name="Van de Peer Y."/>
            <person name="Grigoriev I.V."/>
        </authorList>
    </citation>
    <scope>NUCLEOTIDE SEQUENCE [LARGE SCALE GENOMIC DNA]</scope>
    <source>
        <strain evidence="10 11">CCAP 1055/1</strain>
    </source>
</reference>
<evidence type="ECO:0000256" key="4">
    <source>
        <dbReference type="ARBA" id="ARBA00022490"/>
    </source>
</evidence>
<accession>B7G9D5</accession>
<dbReference type="PROSITE" id="PS50020">
    <property type="entry name" value="WW_DOMAIN_2"/>
    <property type="match status" value="13"/>
</dbReference>
<feature type="region of interest" description="Disordered" evidence="8">
    <location>
        <begin position="1985"/>
        <end position="2083"/>
    </location>
</feature>
<dbReference type="Proteomes" id="UP000000759">
    <property type="component" value="Chromosome 20"/>
</dbReference>
<dbReference type="Gene3D" id="1.25.40.1030">
    <property type="match status" value="1"/>
</dbReference>
<keyword evidence="7" id="KW-0931">ER-Golgi transport</keyword>
<sequence>MFPPPPPPNAGTLPSHPPFAPNLVPNSHPESTTGTNVNTTITNAGTSYTPASAVMTDPRNRSRSSRSRSPSPTMTRSVPASPRSVPSTPTRRALPRPPPRSLPRPPHRRVGSHDATTTATPSRHTTTATTSTTMTTPSGLYTPRRFKLPPTSHTRRETSSPYVTPTHTPQSSPFRRPRVSHAMEETDAVTNPSTDPWGTTGAPLADVAEPPLVPPLLPTTSNAATFTTTKTTVPEATTPTPTLTVPSSSLPPQWTEAVDVDTGKFYFVHVETKETRWERPTIDDGDTPTHQQQHHIACVSAEAPNGEEARTAVPNAAPLDQASDPIEPGWTATVDPASGRTYYYHAATGETRWEPPLARADEPTNPVSKPPSTTESAANVSEIPISLPSGWVEQTDPSSGRPYYYHNASNLTQWERPGDATLPVDEKDETTSERVVESLNPPTKPSPVTVESASVAEEPREFDRVHSEPADTEPTPDRETAVAEQPTEEQKTDPAETQTAYFLPAGWVAANDPSSGRTYYYHAESGVTSWNPPKMPGTVPEREVADETGTEHPEEKSLDPVSAYEETKSESPATETLGISTDDTISDRHGIGGEFDSVSPDSWTLRDGNSANDTVTDVTEGQSPELPNGWQELVDPSSGSTYYYNEVNGTTSWDRPLAQETTEVSVSPPEEEKHDSADIHHPRASPEDTGSANDGAMTTDPQSEPPSAPLEANVGGVLSSVPEVEAEANEGKLEEKTAALPEGWVELVHESSGKTYYFHAEDNVTSWEQPEPTRRQKNDEDERIVVPEESLYPEIPSNSDLAPEETNVAALPQGWIEAVDPSTEATYYINEVEGITSWERPRFGDTVSFINLVTENDVPEPHSNSAEGSNKAHDENDSGLEDENSLTDLPPGWAKLTHPDSGDAYYYNEATNATSWDIPESSTVNGTSAQLDEPFETTTEAFSSGGGASPRSVDGSSEYPREEANLGGDSKNLKSHVSLAGMVESENSKPFEMPEDAISTGWEALVDEASGAIYYYNKLDGTSSWERPLASDIGLDGGLIEVQEKETDIDSTVEANRMDNVTVQSLPEGWIEVMDPNSGSVYYFNEVDGTSSWDKPQEPTTDPKHLPDEETEAIVGRAAHSIATFGFGGKLCVHRVALGSPCVAIYRPYTLLPMESVVRVEERKRKASIFGPLSTSSEKSMATYLQLLSKEEKGDILWKVISIAYNHGGKLRGNDSPEKTASPEEEVVELLLQAGDIFECPITSNAPGRNVDEIQSFLLRGQRSDALKAALTGGYFSLALLVASMCERESFQHVATEFTKSSFTADSPMHTVCLLLAGNIDGLLDDHKNEDVELWAGDPEKLRFTWKGHLAAILSNRTSGWDRLAISLGDKLLEIDEIEGAHCCYLVSGCPIASPVRNARLTLLGCNFGPADLTLMTEKSVFGFEYTEAFEWSKRRQNPSSSIQSLQAFKLMYATLLADLGYQTTARHYLQDVLKCVDALPEDAGIESRPGPFSLSILSADRGGLLYHLNSFERRLTLKEVARGTPVPDVIKDKHSSRASFEDQGELSFLTTQSNMLETTTGSTIVGEALLPADEDDDAPAVGSETYESVTSESDDPIVVGPEVLPVEPSETFLESSESAVYILPPGWVESIDPTSGETFYFNESEGTSCWEKPTFDETKTEQEASMKNFNQGINNTDDVDNEEATEQPDGLYEGGHMDNTAVPNLPVGWVQVEDINGGPSYFYNEDDDVTTWDRPTLVAQEGEMGTRSIAPEREAMPSTKDVIQASHSTNLPEGWEELVEPSSGDVYYYNAAENVTTWDRPVQVPDKAERTSAVSTCKSQVSSSPDLRGGSSLKQSAMEFSGEFTENRPLSVDSKPPLLTEPVLKETINDSKGLTGSGGKTPASSFAAQDINTTQQPSFAATPLRQKSPGSTNVTPVRVDKAPTAPSSAPANLEHGSNKKRGSFFNFGIQKRVAKWMNPDATLADPGEEMKAYFDEQRKVWVFPGEDPDKKASPLAPPPTLSATQRPLLEPESRPAFQPNDPLAAMMAPPRRGPSASKSRSMGAAPGSFAGGPPIGFPGSAPNGNASGAPPQFAVFQPKPAP</sequence>
<feature type="domain" description="WW" evidence="9">
    <location>
        <begin position="248"/>
        <end position="282"/>
    </location>
</feature>
<dbReference type="InterPro" id="IPR024298">
    <property type="entry name" value="Sec16_Sec23-bd"/>
</dbReference>
<keyword evidence="6" id="KW-0256">Endoplasmic reticulum</keyword>
<dbReference type="GeneID" id="7195310"/>
<dbReference type="Pfam" id="PF12931">
    <property type="entry name" value="TPR_Sec16"/>
    <property type="match status" value="1"/>
</dbReference>
<feature type="compositionally biased region" description="Pro residues" evidence="8">
    <location>
        <begin position="1"/>
        <end position="20"/>
    </location>
</feature>
<feature type="compositionally biased region" description="Polar residues" evidence="8">
    <location>
        <begin position="188"/>
        <end position="197"/>
    </location>
</feature>
<evidence type="ECO:0000313" key="10">
    <source>
        <dbReference type="EMBL" id="EEC44796.1"/>
    </source>
</evidence>
<feature type="compositionally biased region" description="Polar residues" evidence="8">
    <location>
        <begin position="637"/>
        <end position="665"/>
    </location>
</feature>
<dbReference type="InterPro" id="IPR001202">
    <property type="entry name" value="WW_dom"/>
</dbReference>
<dbReference type="RefSeq" id="XP_002183614.1">
    <property type="nucleotide sequence ID" value="XM_002183578.1"/>
</dbReference>
<dbReference type="PANTHER" id="PTHR14791">
    <property type="entry name" value="BOMB/KIRA PROTEINS"/>
    <property type="match status" value="1"/>
</dbReference>
<dbReference type="HOGENOM" id="CLU_232642_0_0_1"/>
<proteinExistence type="predicted"/>
<dbReference type="EMBL" id="CM000622">
    <property type="protein sequence ID" value="EEC44796.1"/>
    <property type="molecule type" value="Genomic_DNA"/>
</dbReference>
<dbReference type="STRING" id="556484.B7G9D5"/>
<dbReference type="SMART" id="SM00456">
    <property type="entry name" value="WW"/>
    <property type="match status" value="13"/>
</dbReference>
<feature type="region of interest" description="Disordered" evidence="8">
    <location>
        <begin position="1897"/>
        <end position="1943"/>
    </location>
</feature>
<gene>
    <name evidence="10" type="ORF">PHATRDRAFT_49065</name>
</gene>
<evidence type="ECO:0000256" key="5">
    <source>
        <dbReference type="ARBA" id="ARBA00022553"/>
    </source>
</evidence>
<dbReference type="PaxDb" id="2850-Phatr49065"/>
<feature type="compositionally biased region" description="Pro residues" evidence="8">
    <location>
        <begin position="95"/>
        <end position="104"/>
    </location>
</feature>
<feature type="region of interest" description="Disordered" evidence="8">
    <location>
        <begin position="937"/>
        <end position="973"/>
    </location>
</feature>
<feature type="domain" description="WW" evidence="9">
    <location>
        <begin position="324"/>
        <end position="358"/>
    </location>
</feature>
<feature type="compositionally biased region" description="Low complexity" evidence="8">
    <location>
        <begin position="32"/>
        <end position="46"/>
    </location>
</feature>
<feature type="compositionally biased region" description="Low complexity" evidence="8">
    <location>
        <begin position="115"/>
        <end position="143"/>
    </location>
</feature>
<comment type="subcellular location">
    <subcellularLocation>
        <location evidence="2">Cytoplasm</location>
    </subcellularLocation>
    <subcellularLocation>
        <location evidence="1">Endoplasmic reticulum</location>
    </subcellularLocation>
</comment>
<feature type="region of interest" description="Disordered" evidence="8">
    <location>
        <begin position="1"/>
        <end position="203"/>
    </location>
</feature>
<dbReference type="PROSITE" id="PS01159">
    <property type="entry name" value="WW_DOMAIN_1"/>
    <property type="match status" value="13"/>
</dbReference>
<keyword evidence="3" id="KW-0813">Transport</keyword>
<reference evidence="11" key="2">
    <citation type="submission" date="2008-08" db="EMBL/GenBank/DDBJ databases">
        <authorList>
            <consortium name="Diatom Consortium"/>
            <person name="Grigoriev I."/>
            <person name="Grimwood J."/>
            <person name="Kuo A."/>
            <person name="Otillar R.P."/>
            <person name="Salamov A."/>
            <person name="Detter J.C."/>
            <person name="Lindquist E."/>
            <person name="Shapiro H."/>
            <person name="Lucas S."/>
            <person name="Glavina del Rio T."/>
            <person name="Pitluck S."/>
            <person name="Rokhsar D."/>
            <person name="Bowler C."/>
        </authorList>
    </citation>
    <scope>GENOME REANNOTATION</scope>
    <source>
        <strain evidence="11">CCAP 1055/1</strain>
    </source>
</reference>
<feature type="domain" description="WW" evidence="9">
    <location>
        <begin position="624"/>
        <end position="658"/>
    </location>
</feature>
<evidence type="ECO:0000256" key="6">
    <source>
        <dbReference type="ARBA" id="ARBA00022824"/>
    </source>
</evidence>
<keyword evidence="4" id="KW-0963">Cytoplasm</keyword>
<feature type="compositionally biased region" description="Polar residues" evidence="8">
    <location>
        <begin position="159"/>
        <end position="173"/>
    </location>
</feature>
<protein>
    <recommendedName>
        <fullName evidence="9">WW domain-containing protein</fullName>
    </recommendedName>
</protein>
<evidence type="ECO:0000256" key="3">
    <source>
        <dbReference type="ARBA" id="ARBA00022448"/>
    </source>
</evidence>
<feature type="domain" description="WW" evidence="9">
    <location>
        <begin position="501"/>
        <end position="535"/>
    </location>
</feature>
<dbReference type="GO" id="GO:0016192">
    <property type="term" value="P:vesicle-mediated transport"/>
    <property type="evidence" value="ECO:0007669"/>
    <property type="project" value="UniProtKB-KW"/>
</dbReference>
<feature type="compositionally biased region" description="Low complexity" evidence="8">
    <location>
        <begin position="67"/>
        <end position="92"/>
    </location>
</feature>
<dbReference type="PANTHER" id="PTHR14791:SF29">
    <property type="entry name" value="PROTEIN KIBRA"/>
    <property type="match status" value="1"/>
</dbReference>
<keyword evidence="5" id="KW-0597">Phosphoprotein</keyword>
<feature type="domain" description="WW" evidence="9">
    <location>
        <begin position="385"/>
        <end position="419"/>
    </location>
</feature>
<name>B7G9D5_PHATC</name>
<feature type="region of interest" description="Disordered" evidence="8">
    <location>
        <begin position="353"/>
        <end position="382"/>
    </location>
</feature>
<dbReference type="CDD" id="cd00201">
    <property type="entry name" value="WW"/>
    <property type="match status" value="13"/>
</dbReference>
<dbReference type="GO" id="GO:0005783">
    <property type="term" value="C:endoplasmic reticulum"/>
    <property type="evidence" value="ECO:0007669"/>
    <property type="project" value="UniProtKB-SubCell"/>
</dbReference>
<dbReference type="InterPro" id="IPR036020">
    <property type="entry name" value="WW_dom_sf"/>
</dbReference>
<dbReference type="Pfam" id="PF00397">
    <property type="entry name" value="WW"/>
    <property type="match status" value="12"/>
</dbReference>
<feature type="domain" description="WW" evidence="9">
    <location>
        <begin position="1770"/>
        <end position="1804"/>
    </location>
</feature>
<evidence type="ECO:0000256" key="8">
    <source>
        <dbReference type="SAM" id="MobiDB-lite"/>
    </source>
</evidence>
<feature type="domain" description="WW" evidence="9">
    <location>
        <begin position="996"/>
        <end position="1030"/>
    </location>
</feature>
<feature type="domain" description="WW" evidence="9">
    <location>
        <begin position="809"/>
        <end position="843"/>
    </location>
</feature>
<feature type="region of interest" description="Disordered" evidence="8">
    <location>
        <begin position="531"/>
        <end position="715"/>
    </location>
</feature>
<feature type="domain" description="WW" evidence="9">
    <location>
        <begin position="738"/>
        <end position="772"/>
    </location>
</feature>
<dbReference type="OrthoDB" id="49495at2759"/>
<organism evidence="10 11">
    <name type="scientific">Phaeodactylum tricornutum (strain CCAP 1055/1)</name>
    <dbReference type="NCBI Taxonomy" id="556484"/>
    <lineage>
        <taxon>Eukaryota</taxon>
        <taxon>Sar</taxon>
        <taxon>Stramenopiles</taxon>
        <taxon>Ochrophyta</taxon>
        <taxon>Bacillariophyta</taxon>
        <taxon>Bacillariophyceae</taxon>
        <taxon>Bacillariophycidae</taxon>
        <taxon>Naviculales</taxon>
        <taxon>Phaeodactylaceae</taxon>
        <taxon>Phaeodactylum</taxon>
    </lineage>
</organism>
<feature type="domain" description="WW" evidence="9">
    <location>
        <begin position="887"/>
        <end position="921"/>
    </location>
</feature>
<dbReference type="Gene3D" id="2.20.70.10">
    <property type="match status" value="13"/>
</dbReference>
<dbReference type="SUPFAM" id="SSF51045">
    <property type="entry name" value="WW domain"/>
    <property type="match status" value="13"/>
</dbReference>
<dbReference type="KEGG" id="pti:PHATRDRAFT_49065"/>
<feature type="compositionally biased region" description="Polar residues" evidence="8">
    <location>
        <begin position="365"/>
        <end position="379"/>
    </location>
</feature>
<feature type="domain" description="WW" evidence="9">
    <location>
        <begin position="1704"/>
        <end position="1738"/>
    </location>
</feature>
<evidence type="ECO:0000256" key="1">
    <source>
        <dbReference type="ARBA" id="ARBA00004240"/>
    </source>
</evidence>
<feature type="compositionally biased region" description="Polar residues" evidence="8">
    <location>
        <begin position="570"/>
        <end position="583"/>
    </location>
</feature>
<feature type="region of interest" description="Disordered" evidence="8">
    <location>
        <begin position="415"/>
        <end position="498"/>
    </location>
</feature>
<dbReference type="CDD" id="cd09233">
    <property type="entry name" value="ACE1-Sec16-like"/>
    <property type="match status" value="1"/>
</dbReference>
<feature type="compositionally biased region" description="Polar residues" evidence="8">
    <location>
        <begin position="599"/>
        <end position="622"/>
    </location>
</feature>
<evidence type="ECO:0000256" key="7">
    <source>
        <dbReference type="ARBA" id="ARBA00022892"/>
    </source>
</evidence>
<feature type="domain" description="WW" evidence="9">
    <location>
        <begin position="1064"/>
        <end position="1098"/>
    </location>
</feature>
<dbReference type="eggNOG" id="KOG1913">
    <property type="taxonomic scope" value="Eukaryota"/>
</dbReference>
<feature type="region of interest" description="Disordered" evidence="8">
    <location>
        <begin position="856"/>
        <end position="895"/>
    </location>
</feature>
<evidence type="ECO:0000259" key="9">
    <source>
        <dbReference type="PROSITE" id="PS50020"/>
    </source>
</evidence>
<feature type="compositionally biased region" description="Basic and acidic residues" evidence="8">
    <location>
        <begin position="670"/>
        <end position="686"/>
    </location>
</feature>
<dbReference type="InterPro" id="IPR051105">
    <property type="entry name" value="WWC/KIBRA_Hippo_Reg"/>
</dbReference>
<evidence type="ECO:0000313" key="11">
    <source>
        <dbReference type="Proteomes" id="UP000000759"/>
    </source>
</evidence>